<dbReference type="SUPFAM" id="SSF53474">
    <property type="entry name" value="alpha/beta-Hydrolases"/>
    <property type="match status" value="1"/>
</dbReference>
<dbReference type="PROSITE" id="PS50088">
    <property type="entry name" value="ANK_REPEAT"/>
    <property type="match status" value="3"/>
</dbReference>
<dbReference type="SUPFAM" id="SSF53167">
    <property type="entry name" value="Purine and uridine phosphorylases"/>
    <property type="match status" value="1"/>
</dbReference>
<evidence type="ECO:0000256" key="3">
    <source>
        <dbReference type="PROSITE-ProRule" id="PRU00023"/>
    </source>
</evidence>
<dbReference type="Gene3D" id="3.40.50.1820">
    <property type="entry name" value="alpha/beta hydrolase"/>
    <property type="match status" value="1"/>
</dbReference>
<feature type="repeat" description="ANK" evidence="3">
    <location>
        <begin position="1381"/>
        <end position="1413"/>
    </location>
</feature>
<dbReference type="GO" id="GO:0003824">
    <property type="term" value="F:catalytic activity"/>
    <property type="evidence" value="ECO:0007669"/>
    <property type="project" value="InterPro"/>
</dbReference>
<keyword evidence="3" id="KW-0040">ANK repeat</keyword>
<proteinExistence type="inferred from homology"/>
<evidence type="ECO:0000313" key="6">
    <source>
        <dbReference type="EMBL" id="KAK5953507.1"/>
    </source>
</evidence>
<reference evidence="6 7" key="1">
    <citation type="submission" date="2022-12" db="EMBL/GenBank/DDBJ databases">
        <title>Genomic features and morphological characterization of a novel Knufia sp. strain isolated from spacecraft assembly facility.</title>
        <authorList>
            <person name="Teixeira M."/>
            <person name="Chander A.M."/>
            <person name="Stajich J.E."/>
            <person name="Venkateswaran K."/>
        </authorList>
    </citation>
    <scope>NUCLEOTIDE SEQUENCE [LARGE SCALE GENOMIC DNA]</scope>
    <source>
        <strain evidence="6 7">FJI-L2-BK-P2</strain>
    </source>
</reference>
<dbReference type="InterPro" id="IPR002110">
    <property type="entry name" value="Ankyrin_rpt"/>
</dbReference>
<comment type="caution">
    <text evidence="6">The sequence shown here is derived from an EMBL/GenBank/DDBJ whole genome shotgun (WGS) entry which is preliminary data.</text>
</comment>
<keyword evidence="2" id="KW-0677">Repeat</keyword>
<dbReference type="SUPFAM" id="SSF52540">
    <property type="entry name" value="P-loop containing nucleoside triphosphate hydrolases"/>
    <property type="match status" value="1"/>
</dbReference>
<organism evidence="6 7">
    <name type="scientific">Knufia fluminis</name>
    <dbReference type="NCBI Taxonomy" id="191047"/>
    <lineage>
        <taxon>Eukaryota</taxon>
        <taxon>Fungi</taxon>
        <taxon>Dikarya</taxon>
        <taxon>Ascomycota</taxon>
        <taxon>Pezizomycotina</taxon>
        <taxon>Eurotiomycetes</taxon>
        <taxon>Chaetothyriomycetidae</taxon>
        <taxon>Chaetothyriales</taxon>
        <taxon>Trichomeriaceae</taxon>
        <taxon>Knufia</taxon>
    </lineage>
</organism>
<dbReference type="InterPro" id="IPR053137">
    <property type="entry name" value="NLR-like"/>
</dbReference>
<feature type="repeat" description="ANK" evidence="3">
    <location>
        <begin position="1314"/>
        <end position="1347"/>
    </location>
</feature>
<dbReference type="EMBL" id="JAKLMC020000011">
    <property type="protein sequence ID" value="KAK5953507.1"/>
    <property type="molecule type" value="Genomic_DNA"/>
</dbReference>
<feature type="domain" description="Nephrocystin 3-like N-terminal" evidence="5">
    <location>
        <begin position="625"/>
        <end position="807"/>
    </location>
</feature>
<dbReference type="Proteomes" id="UP001316803">
    <property type="component" value="Unassembled WGS sequence"/>
</dbReference>
<evidence type="ECO:0000256" key="1">
    <source>
        <dbReference type="ARBA" id="ARBA00007920"/>
    </source>
</evidence>
<dbReference type="GO" id="GO:0009116">
    <property type="term" value="P:nucleoside metabolic process"/>
    <property type="evidence" value="ECO:0007669"/>
    <property type="project" value="InterPro"/>
</dbReference>
<evidence type="ECO:0000259" key="4">
    <source>
        <dbReference type="Pfam" id="PF05057"/>
    </source>
</evidence>
<dbReference type="SMART" id="SM00248">
    <property type="entry name" value="ANK"/>
    <property type="match status" value="8"/>
</dbReference>
<dbReference type="PROSITE" id="PS50297">
    <property type="entry name" value="ANK_REP_REGION"/>
    <property type="match status" value="1"/>
</dbReference>
<name>A0AAN8I423_9EURO</name>
<dbReference type="Gene3D" id="3.40.50.1580">
    <property type="entry name" value="Nucleoside phosphorylase domain"/>
    <property type="match status" value="1"/>
</dbReference>
<dbReference type="PANTHER" id="PTHR46082:SF11">
    <property type="entry name" value="AAA+ ATPASE DOMAIN-CONTAINING PROTEIN-RELATED"/>
    <property type="match status" value="1"/>
</dbReference>
<dbReference type="InterPro" id="IPR056884">
    <property type="entry name" value="NPHP3-like_N"/>
</dbReference>
<dbReference type="Gene3D" id="3.40.50.300">
    <property type="entry name" value="P-loop containing nucleotide triphosphate hydrolases"/>
    <property type="match status" value="1"/>
</dbReference>
<dbReference type="InterPro" id="IPR027417">
    <property type="entry name" value="P-loop_NTPase"/>
</dbReference>
<comment type="similarity">
    <text evidence="1">Belongs to the putative lipase ROG1 family.</text>
</comment>
<sequence length="1701" mass="190039">MSQTYVAQDVFEVGWICALSTEFVVACELLDEEYAVRDLDYKKDENTYACGRIGQHKVVISCLPKGRYGLTSAASVARDMLRSFPSIRFGLMVGIGGGVPSKKHDIRLGDIVVGCPTETFGGVINYQYGKTIQGGKFMRTGSLAPPPRVLLSALSNLIARHERRGHRIQDIVGRITSNPRLTAKYQCPGSQHDNLFSSKYLHQDDEQECITCCMTNRAAYKKRHQRGPEVEDPVVHYGLIASADSLMRDANTRDKLAKEADVLCFEMEAAGLMDHFPCLVIRGICDYCDTHKNKRWQGYAAAVAAAYAKELLDTISTGEPARSPIKASKQYRGLVAFTPLDNRSQSSSPLDIVAVHGLGGDAVTSWESPSGYLWLRDWLAQQALDTAILSYGYDSSSTWDGTKSAVCDTAQHLLQTLRQRPGRRFVFVCHGLGGVIARLALALSLSQPEHTGFLSRVEGLVFLGTPQSHLHTDDWMRIVYRMTNMLLMGRPYRMALMHNLEQLSRTLALLSWEYPVDLNQIPILSCYETLPFADTGTVIVEPEAVILASAQEQILPLDANHEGLAAPDAKTCENQSQVYASISAMVAATQASCNPKTSSTDLLQELYCVDYELSSVCVPDASPRTGIWVWHHPAFRQWATTPDNRVFWLRALPGYGKTVLAKGLARDFSDRRHPRSDLPDLTQYTTLSYFFREDNGAGTTLVAFLRSFLHQILLRFPMLGPHIQQAFSAVDNTTAAGRTINPCLMSSALWAAFESVLHNRVLDKVVLIVDGLDEANALDLREICSGLLRTMHSVSDQHTLKVFLTSRDSQVISNVLQQSSSVDTLDITPEHTRRDIEIFLENATSEFANEHGVPVDDIKRIKEHISQKADGMFLWASLAWDHFKGDVAIWSKGTVEARLQALESLPPGLYALYVKLLEKIDKNVLEGLHAVFLVVSTAARPLTCEEIEQMLGIKGWETRTTDLDIPFSIRAIINNHCAGLLKISPAGLIRAVHLSLKDFIRDNVLKQHANVLHSKLSRDCIHYLTLTDVREAASMDVQRSPSDSCLMQRFALYDYAATYLRYHMNHIEPEDDAWSQYASMTKHYAAFHAAVRPAHSSHVNTLGLTAPCYYAETPLRHAIRLHGSAPIRTFATSSYNLNEKVYDYVGSFIVEAETALHHYIKQHEVVAELLNCGSSPNVGDYVQRTALHVAVLRGSRATVKLLLSSTMVDVNAQDVEGRTALHYEATSGRGSLLLNDPRVDVDLRDKNGRTAITSAASWGDHQTTVGFLRSRRNVMAQHDGELSLLIAAAQQNWLDITLEVLSHLPDASNHRGYDGKTILHLAVTNDWEDVLVRAITQAHVKVNDVDSAMRTPLHEAAEIGNFRLARKLIAHGASARCRDSQGQTPIQLAAIAGFSDTVLALLNSDFNINDADKQQRTLVHWAATWDWTMIMGRVTEYPEANLLKHDSMGRTALHIAALCGCPNVLAYLINEDIFDVNETDCFGNTLLHLAARGRSKSAVDVTLNASRSQLRRPFTQVHAVNNYGQTALDVAVAEQKVIDWEARNKAYYLRRPPDLVHDFTGQWQVVVFEASHMRPPSREQSPSLALDDFNCREELPTRAETPVRENRHRRRARTPSPYHDIESEARRRAPVYAPESTRPSYTRCAIEHITPQALDEHGIPWDWDSMDVRYIIIKINVSPELLDDLCRHTRRLRGLPKRRRS</sequence>
<feature type="repeat" description="ANK" evidence="3">
    <location>
        <begin position="1348"/>
        <end position="1380"/>
    </location>
</feature>
<evidence type="ECO:0000256" key="2">
    <source>
        <dbReference type="ARBA" id="ARBA00022737"/>
    </source>
</evidence>
<evidence type="ECO:0000313" key="7">
    <source>
        <dbReference type="Proteomes" id="UP001316803"/>
    </source>
</evidence>
<dbReference type="Gene3D" id="1.25.40.20">
    <property type="entry name" value="Ankyrin repeat-containing domain"/>
    <property type="match status" value="3"/>
</dbReference>
<dbReference type="InterPro" id="IPR036770">
    <property type="entry name" value="Ankyrin_rpt-contain_sf"/>
</dbReference>
<gene>
    <name evidence="6" type="ORF">OHC33_005451</name>
</gene>
<dbReference type="SUPFAM" id="SSF48403">
    <property type="entry name" value="Ankyrin repeat"/>
    <property type="match status" value="1"/>
</dbReference>
<dbReference type="InterPro" id="IPR029058">
    <property type="entry name" value="AB_hydrolase_fold"/>
</dbReference>
<feature type="domain" description="DUF676" evidence="4">
    <location>
        <begin position="352"/>
        <end position="463"/>
    </location>
</feature>
<dbReference type="Pfam" id="PF12796">
    <property type="entry name" value="Ank_2"/>
    <property type="match status" value="2"/>
</dbReference>
<dbReference type="PANTHER" id="PTHR46082">
    <property type="entry name" value="ATP/GTP-BINDING PROTEIN-RELATED"/>
    <property type="match status" value="1"/>
</dbReference>
<accession>A0AAN8I423</accession>
<protein>
    <submittedName>
        <fullName evidence="6">Uncharacterized protein</fullName>
    </submittedName>
</protein>
<dbReference type="InterPro" id="IPR035994">
    <property type="entry name" value="Nucleoside_phosphorylase_sf"/>
</dbReference>
<dbReference type="InterPro" id="IPR007751">
    <property type="entry name" value="DUF676_lipase-like"/>
</dbReference>
<dbReference type="Pfam" id="PF24883">
    <property type="entry name" value="NPHP3_N"/>
    <property type="match status" value="1"/>
</dbReference>
<dbReference type="Pfam" id="PF05057">
    <property type="entry name" value="DUF676"/>
    <property type="match status" value="1"/>
</dbReference>
<dbReference type="Pfam" id="PF00023">
    <property type="entry name" value="Ank"/>
    <property type="match status" value="1"/>
</dbReference>
<evidence type="ECO:0000259" key="5">
    <source>
        <dbReference type="Pfam" id="PF24883"/>
    </source>
</evidence>
<keyword evidence="7" id="KW-1185">Reference proteome</keyword>